<dbReference type="RefSeq" id="WP_145848630.1">
    <property type="nucleotide sequence ID" value="NZ_CP042239.1"/>
</dbReference>
<gene>
    <name evidence="2" type="ORF">FPZ54_15360</name>
</gene>
<evidence type="ECO:0000313" key="3">
    <source>
        <dbReference type="Proteomes" id="UP000318055"/>
    </source>
</evidence>
<reference evidence="2 3" key="1">
    <citation type="submission" date="2019-07" db="EMBL/GenBank/DDBJ databases">
        <title>Sphingomonas alkalisoli sp. nov., isolated from rhizosphere soil of Suaedae salsa.</title>
        <authorList>
            <person name="Zhang H."/>
            <person name="Xu L."/>
            <person name="Zhang J.-X."/>
            <person name="Sun J.-Q."/>
        </authorList>
    </citation>
    <scope>NUCLEOTIDE SEQUENCE [LARGE SCALE GENOMIC DNA]</scope>
    <source>
        <strain evidence="2 3">XS-10</strain>
    </source>
</reference>
<dbReference type="EMBL" id="CP042239">
    <property type="protein sequence ID" value="QDX27245.1"/>
    <property type="molecule type" value="Genomic_DNA"/>
</dbReference>
<protein>
    <recommendedName>
        <fullName evidence="4">Secreted protein</fullName>
    </recommendedName>
</protein>
<evidence type="ECO:0000313" key="2">
    <source>
        <dbReference type="EMBL" id="QDX27245.1"/>
    </source>
</evidence>
<keyword evidence="3" id="KW-1185">Reference proteome</keyword>
<evidence type="ECO:0008006" key="4">
    <source>
        <dbReference type="Google" id="ProtNLM"/>
    </source>
</evidence>
<dbReference type="Proteomes" id="UP000318055">
    <property type="component" value="Chromosome"/>
</dbReference>
<keyword evidence="1" id="KW-0732">Signal</keyword>
<dbReference type="OrthoDB" id="7452412at2"/>
<organism evidence="2 3">
    <name type="scientific">Sphingomonas suaedae</name>
    <dbReference type="NCBI Taxonomy" id="2599297"/>
    <lineage>
        <taxon>Bacteria</taxon>
        <taxon>Pseudomonadati</taxon>
        <taxon>Pseudomonadota</taxon>
        <taxon>Alphaproteobacteria</taxon>
        <taxon>Sphingomonadales</taxon>
        <taxon>Sphingomonadaceae</taxon>
        <taxon>Sphingomonas</taxon>
    </lineage>
</organism>
<sequence>MLVAAFGFAIALASAAPSGDDNVVAAPVKEKKICKAEAATGTRLARRKICRTAAEWDAIQKQAVQDAREIQDNTQNRYSGN</sequence>
<evidence type="ECO:0000256" key="1">
    <source>
        <dbReference type="SAM" id="SignalP"/>
    </source>
</evidence>
<name>A0A518RIG0_9SPHN</name>
<dbReference type="AlphaFoldDB" id="A0A518RIG0"/>
<accession>A0A518RIG0</accession>
<dbReference type="KEGG" id="ssua:FPZ54_15360"/>
<feature type="chain" id="PRO_5022044810" description="Secreted protein" evidence="1">
    <location>
        <begin position="16"/>
        <end position="81"/>
    </location>
</feature>
<proteinExistence type="predicted"/>
<feature type="signal peptide" evidence="1">
    <location>
        <begin position="1"/>
        <end position="15"/>
    </location>
</feature>